<keyword evidence="5" id="KW-0804">Transcription</keyword>
<proteinExistence type="inferred from homology"/>
<evidence type="ECO:0000256" key="3">
    <source>
        <dbReference type="ARBA" id="ARBA00023125"/>
    </source>
</evidence>
<dbReference type="PANTHER" id="PTHR30346">
    <property type="entry name" value="TRANSCRIPTIONAL DUAL REGULATOR HCAR-RELATED"/>
    <property type="match status" value="1"/>
</dbReference>
<dbReference type="PANTHER" id="PTHR30346:SF28">
    <property type="entry name" value="HTH-TYPE TRANSCRIPTIONAL REGULATOR CYNR"/>
    <property type="match status" value="1"/>
</dbReference>
<protein>
    <submittedName>
        <fullName evidence="7">Transcriptional regulator</fullName>
    </submittedName>
</protein>
<sequence>MRIDDLGWFLDLVETENMADTAAATGLSQSSLSRRLAGLEAEVGTDLFDRRGRTLVLNHRGEILAAAARRTRGIWREGVEKVRRAVDPERGTVRLAFMHSLGTWMVPDLLRSWRAEHPSVRFELVQGAARGLIERVVEGASDLALVGPEPVEQIHAGQVRWRELAQQGLGLAVQEGHPLAVDATGRPRTSIALAEARDEPFIAMLEGFGTRMILDQLSEDAGFRPILVFESMELTTVAGLVSAGLGVALLPLDDPNLQLPGMQVIPLDTGRRRELGVVWSAHGTPAPPVKAFLDFVVGGVTGGVSAGR</sequence>
<dbReference type="SUPFAM" id="SSF53850">
    <property type="entry name" value="Periplasmic binding protein-like II"/>
    <property type="match status" value="1"/>
</dbReference>
<keyword evidence="3" id="KW-0238">DNA-binding</keyword>
<dbReference type="Gene3D" id="3.40.190.290">
    <property type="match status" value="1"/>
</dbReference>
<keyword evidence="8" id="KW-1185">Reference proteome</keyword>
<dbReference type="OMA" id="PVLQKFC"/>
<dbReference type="RefSeq" id="WP_014008801.1">
    <property type="nucleotide sequence ID" value="NZ_DAMBGI010000007.1"/>
</dbReference>
<evidence type="ECO:0000313" key="7">
    <source>
        <dbReference type="EMBL" id="CUU66436.1"/>
    </source>
</evidence>
<dbReference type="AlphaFoldDB" id="A0A0X2NLT9"/>
<dbReference type="Gene3D" id="1.10.10.10">
    <property type="entry name" value="Winged helix-like DNA-binding domain superfamily/Winged helix DNA-binding domain"/>
    <property type="match status" value="1"/>
</dbReference>
<dbReference type="GO" id="GO:0003700">
    <property type="term" value="F:DNA-binding transcription factor activity"/>
    <property type="evidence" value="ECO:0007669"/>
    <property type="project" value="InterPro"/>
</dbReference>
<dbReference type="PROSITE" id="PS50931">
    <property type="entry name" value="HTH_LYSR"/>
    <property type="match status" value="1"/>
</dbReference>
<dbReference type="Pfam" id="PF00126">
    <property type="entry name" value="HTH_1"/>
    <property type="match status" value="1"/>
</dbReference>
<reference evidence="8" key="1">
    <citation type="submission" date="2015-11" db="EMBL/GenBank/DDBJ databases">
        <authorList>
            <person name="Dugat-Bony E."/>
        </authorList>
    </citation>
    <scope>NUCLEOTIDE SEQUENCE [LARGE SCALE GENOMIC DNA]</scope>
    <source>
        <strain evidence="8">Mu292</strain>
    </source>
</reference>
<dbReference type="GO" id="GO:0003677">
    <property type="term" value="F:DNA binding"/>
    <property type="evidence" value="ECO:0007669"/>
    <property type="project" value="UniProtKB-KW"/>
</dbReference>
<feature type="domain" description="HTH lysR-type" evidence="6">
    <location>
        <begin position="1"/>
        <end position="58"/>
    </location>
</feature>
<dbReference type="InterPro" id="IPR005119">
    <property type="entry name" value="LysR_subst-bd"/>
</dbReference>
<keyword evidence="2" id="KW-0805">Transcription regulation</keyword>
<dbReference type="InterPro" id="IPR036390">
    <property type="entry name" value="WH_DNA-bd_sf"/>
</dbReference>
<dbReference type="Pfam" id="PF03466">
    <property type="entry name" value="LysR_substrate"/>
    <property type="match status" value="1"/>
</dbReference>
<evidence type="ECO:0000259" key="6">
    <source>
        <dbReference type="PROSITE" id="PS50931"/>
    </source>
</evidence>
<dbReference type="GO" id="GO:0032993">
    <property type="term" value="C:protein-DNA complex"/>
    <property type="evidence" value="ECO:0007669"/>
    <property type="project" value="TreeGrafter"/>
</dbReference>
<evidence type="ECO:0000256" key="4">
    <source>
        <dbReference type="ARBA" id="ARBA00023159"/>
    </source>
</evidence>
<evidence type="ECO:0000313" key="8">
    <source>
        <dbReference type="Proteomes" id="UP000182498"/>
    </source>
</evidence>
<dbReference type="Proteomes" id="UP000182498">
    <property type="component" value="Unassembled WGS sequence"/>
</dbReference>
<dbReference type="InterPro" id="IPR000847">
    <property type="entry name" value="LysR_HTH_N"/>
</dbReference>
<accession>A0A0X2NLT9</accession>
<name>A0A0X2NLT9_9CORY</name>
<dbReference type="EMBL" id="FAUH01000011">
    <property type="protein sequence ID" value="CUU66436.1"/>
    <property type="molecule type" value="Genomic_DNA"/>
</dbReference>
<keyword evidence="4" id="KW-0010">Activator</keyword>
<evidence type="ECO:0000256" key="1">
    <source>
        <dbReference type="ARBA" id="ARBA00009437"/>
    </source>
</evidence>
<gene>
    <name evidence="7" type="ORF">CVAR292_01780</name>
</gene>
<dbReference type="SUPFAM" id="SSF46785">
    <property type="entry name" value="Winged helix' DNA-binding domain"/>
    <property type="match status" value="1"/>
</dbReference>
<comment type="similarity">
    <text evidence="1">Belongs to the LysR transcriptional regulatory family.</text>
</comment>
<organism evidence="7 8">
    <name type="scientific">Corynebacterium variabile</name>
    <dbReference type="NCBI Taxonomy" id="1727"/>
    <lineage>
        <taxon>Bacteria</taxon>
        <taxon>Bacillati</taxon>
        <taxon>Actinomycetota</taxon>
        <taxon>Actinomycetes</taxon>
        <taxon>Mycobacteriales</taxon>
        <taxon>Corynebacteriaceae</taxon>
        <taxon>Corynebacterium</taxon>
    </lineage>
</organism>
<dbReference type="InterPro" id="IPR036388">
    <property type="entry name" value="WH-like_DNA-bd_sf"/>
</dbReference>
<evidence type="ECO:0000256" key="2">
    <source>
        <dbReference type="ARBA" id="ARBA00023015"/>
    </source>
</evidence>
<evidence type="ECO:0000256" key="5">
    <source>
        <dbReference type="ARBA" id="ARBA00023163"/>
    </source>
</evidence>
<dbReference type="CDD" id="cd08434">
    <property type="entry name" value="PBP2_GltC_like"/>
    <property type="match status" value="1"/>
</dbReference>